<dbReference type="EMBL" id="CACVBM020001163">
    <property type="protein sequence ID" value="CAA7036139.1"/>
    <property type="molecule type" value="Genomic_DNA"/>
</dbReference>
<dbReference type="PANTHER" id="PTHR12346:SF0">
    <property type="entry name" value="SIN3A, ISOFORM G"/>
    <property type="match status" value="1"/>
</dbReference>
<dbReference type="OrthoDB" id="10265969at2759"/>
<keyword evidence="6" id="KW-1185">Reference proteome</keyword>
<protein>
    <recommendedName>
        <fullName evidence="7">Histone deacetylase interacting domain-containing protein</fullName>
    </recommendedName>
</protein>
<evidence type="ECO:0000256" key="3">
    <source>
        <dbReference type="ARBA" id="ARBA00023242"/>
    </source>
</evidence>
<evidence type="ECO:0000313" key="5">
    <source>
        <dbReference type="EMBL" id="CAA7036139.1"/>
    </source>
</evidence>
<keyword evidence="3 4" id="KW-0539">Nucleus</keyword>
<evidence type="ECO:0000256" key="4">
    <source>
        <dbReference type="PROSITE-ProRule" id="PRU00810"/>
    </source>
</evidence>
<dbReference type="Pfam" id="PF02671">
    <property type="entry name" value="PAH"/>
    <property type="match status" value="3"/>
</dbReference>
<evidence type="ECO:0008006" key="7">
    <source>
        <dbReference type="Google" id="ProtNLM"/>
    </source>
</evidence>
<proteinExistence type="predicted"/>
<comment type="subcellular location">
    <subcellularLocation>
        <location evidence="1 4">Nucleus</location>
    </subcellularLocation>
</comment>
<dbReference type="FunFam" id="1.20.1160.11:FF:000001">
    <property type="entry name" value="Paired amphipathic helix protein Sin3"/>
    <property type="match status" value="1"/>
</dbReference>
<organism evidence="5 6">
    <name type="scientific">Microthlaspi erraticum</name>
    <dbReference type="NCBI Taxonomy" id="1685480"/>
    <lineage>
        <taxon>Eukaryota</taxon>
        <taxon>Viridiplantae</taxon>
        <taxon>Streptophyta</taxon>
        <taxon>Embryophyta</taxon>
        <taxon>Tracheophyta</taxon>
        <taxon>Spermatophyta</taxon>
        <taxon>Magnoliopsida</taxon>
        <taxon>eudicotyledons</taxon>
        <taxon>Gunneridae</taxon>
        <taxon>Pentapetalae</taxon>
        <taxon>rosids</taxon>
        <taxon>malvids</taxon>
        <taxon>Brassicales</taxon>
        <taxon>Brassicaceae</taxon>
        <taxon>Coluteocarpeae</taxon>
        <taxon>Microthlaspi</taxon>
    </lineage>
</organism>
<dbReference type="GO" id="GO:0000122">
    <property type="term" value="P:negative regulation of transcription by RNA polymerase II"/>
    <property type="evidence" value="ECO:0007669"/>
    <property type="project" value="TreeGrafter"/>
</dbReference>
<evidence type="ECO:0000256" key="2">
    <source>
        <dbReference type="ARBA" id="ARBA00022491"/>
    </source>
</evidence>
<dbReference type="SUPFAM" id="SSF47762">
    <property type="entry name" value="PAH2 domain"/>
    <property type="match status" value="3"/>
</dbReference>
<dbReference type="AlphaFoldDB" id="A0A6D2J5B7"/>
<name>A0A6D2J5B7_9BRAS</name>
<dbReference type="PROSITE" id="PS51477">
    <property type="entry name" value="PAH"/>
    <property type="match status" value="3"/>
</dbReference>
<evidence type="ECO:0000313" key="6">
    <source>
        <dbReference type="Proteomes" id="UP000467841"/>
    </source>
</evidence>
<dbReference type="Gene3D" id="1.20.1160.11">
    <property type="entry name" value="Paired amphipathic helix"/>
    <property type="match status" value="3"/>
</dbReference>
<dbReference type="GO" id="GO:0000785">
    <property type="term" value="C:chromatin"/>
    <property type="evidence" value="ECO:0007669"/>
    <property type="project" value="TreeGrafter"/>
</dbReference>
<dbReference type="InterPro" id="IPR036600">
    <property type="entry name" value="PAH_sf"/>
</dbReference>
<evidence type="ECO:0000256" key="1">
    <source>
        <dbReference type="ARBA" id="ARBA00004123"/>
    </source>
</evidence>
<dbReference type="FunFam" id="1.20.1160.11:FF:000009">
    <property type="entry name" value="F3I6.18 protein"/>
    <property type="match status" value="1"/>
</dbReference>
<reference evidence="5" key="1">
    <citation type="submission" date="2020-01" db="EMBL/GenBank/DDBJ databases">
        <authorList>
            <person name="Mishra B."/>
        </authorList>
    </citation>
    <scope>NUCLEOTIDE SEQUENCE [LARGE SCALE GENOMIC DNA]</scope>
</reference>
<dbReference type="GO" id="GO:0003714">
    <property type="term" value="F:transcription corepressor activity"/>
    <property type="evidence" value="ECO:0007669"/>
    <property type="project" value="InterPro"/>
</dbReference>
<dbReference type="PANTHER" id="PTHR12346">
    <property type="entry name" value="SIN3B-RELATED"/>
    <property type="match status" value="1"/>
</dbReference>
<keyword evidence="2" id="KW-0678">Repressor</keyword>
<comment type="caution">
    <text evidence="5">The sequence shown here is derived from an EMBL/GenBank/DDBJ whole genome shotgun (WGS) entry which is preliminary data.</text>
</comment>
<accession>A0A6D2J5B7</accession>
<sequence length="316" mass="37317">MITVSGQSHSMVERRVPTKQNPKQYLADLKEAFNDEPEKYEEFVQLLPHIVNPRVDIATRVEIFGRVKELLKDHQDLLLSFSDFLHPDAKRILYPEDPEAKRIMPLDDFEGLSPFQTMVSREVPQEPTIDHSLSYIAAVKEAFRDEHGKYVEFLKILKDFYANRLDRTRAIARLEEFIKEHPELLLGFNLFFPDDEPKRTSPPEPSRTNLYEAKRTVPPEARDHHCVESSCTKRKHAETDGESFMDKLKTRFRTLDTHVVESFIEIMEKFEEGEISKREVCDEVVDLLYYHEDLIEDFPKYFKRRKTYRNSTNISY</sequence>
<dbReference type="GO" id="GO:0000118">
    <property type="term" value="C:histone deacetylase complex"/>
    <property type="evidence" value="ECO:0007669"/>
    <property type="project" value="TreeGrafter"/>
</dbReference>
<gene>
    <name evidence="5" type="ORF">MERR_LOCUS23374</name>
</gene>
<dbReference type="Proteomes" id="UP000467841">
    <property type="component" value="Unassembled WGS sequence"/>
</dbReference>
<dbReference type="InterPro" id="IPR003822">
    <property type="entry name" value="PAH"/>
</dbReference>
<dbReference type="InterPro" id="IPR039774">
    <property type="entry name" value="Sin3-like"/>
</dbReference>